<evidence type="ECO:0000313" key="1">
    <source>
        <dbReference type="EMBL" id="PQK15448.1"/>
    </source>
</evidence>
<dbReference type="EMBL" id="JRHA01000005">
    <property type="protein sequence ID" value="PQK15448.1"/>
    <property type="molecule type" value="Genomic_DNA"/>
</dbReference>
<proteinExistence type="predicted"/>
<dbReference type="OrthoDB" id="10486715at2759"/>
<organism evidence="1 2">
    <name type="scientific">Beauveria bassiana</name>
    <name type="common">White muscardine disease fungus</name>
    <name type="synonym">Tritirachium shiotae</name>
    <dbReference type="NCBI Taxonomy" id="176275"/>
    <lineage>
        <taxon>Eukaryota</taxon>
        <taxon>Fungi</taxon>
        <taxon>Dikarya</taxon>
        <taxon>Ascomycota</taxon>
        <taxon>Pezizomycotina</taxon>
        <taxon>Sordariomycetes</taxon>
        <taxon>Hypocreomycetidae</taxon>
        <taxon>Hypocreales</taxon>
        <taxon>Cordycipitaceae</taxon>
        <taxon>Beauveria</taxon>
    </lineage>
</organism>
<evidence type="ECO:0000313" key="2">
    <source>
        <dbReference type="Proteomes" id="UP000237441"/>
    </source>
</evidence>
<name>A0A2S7YH00_BEABA</name>
<comment type="caution">
    <text evidence="1">The sequence shown here is derived from an EMBL/GenBank/DDBJ whole genome shotgun (WGS) entry which is preliminary data.</text>
</comment>
<protein>
    <submittedName>
        <fullName evidence="1">Uncharacterized protein</fullName>
    </submittedName>
</protein>
<dbReference type="AlphaFoldDB" id="A0A2S7YH00"/>
<sequence length="115" mass="13652">MRSPLSFRPEEGVRFLRLPQRQDSQVQLERKGQAQKDCRHRPHALPQGCLAPLQEWLPNRPAQRRPRRLQGVNMSLWSSLSLLQTMDGRVEMLKPKNKTISRFRQTEEKKDNLRR</sequence>
<gene>
    <name evidence="1" type="ORF">BB8028_0005g09610</name>
</gene>
<accession>A0A2S7YH00</accession>
<reference evidence="1 2" key="1">
    <citation type="submission" date="2016-07" db="EMBL/GenBank/DDBJ databases">
        <title>Comparative genomics of the entomopathogenic fungus Beauveria bassiana.</title>
        <authorList>
            <person name="Valero Jimenez C.A."/>
            <person name="Zwaan B.J."/>
            <person name="Van Kan J.A."/>
            <person name="Takken W."/>
            <person name="Debets A.J."/>
            <person name="Schoustra S.E."/>
            <person name="Koenraadt C.J."/>
        </authorList>
    </citation>
    <scope>NUCLEOTIDE SEQUENCE [LARGE SCALE GENOMIC DNA]</scope>
    <source>
        <strain evidence="1 2">ARSEF 8028</strain>
    </source>
</reference>
<dbReference type="Proteomes" id="UP000237441">
    <property type="component" value="Unassembled WGS sequence"/>
</dbReference>